<protein>
    <submittedName>
        <fullName evidence="13">ABC transporter ATP-binding protein</fullName>
    </submittedName>
</protein>
<feature type="transmembrane region" description="Helical" evidence="10">
    <location>
        <begin position="77"/>
        <end position="97"/>
    </location>
</feature>
<dbReference type="Gene3D" id="1.20.1560.10">
    <property type="entry name" value="ABC transporter type 1, transmembrane domain"/>
    <property type="match status" value="1"/>
</dbReference>
<proteinExistence type="predicted"/>
<keyword evidence="4 10" id="KW-0812">Transmembrane</keyword>
<evidence type="ECO:0000256" key="9">
    <source>
        <dbReference type="SAM" id="MobiDB-lite"/>
    </source>
</evidence>
<dbReference type="Proteomes" id="UP001595921">
    <property type="component" value="Unassembled WGS sequence"/>
</dbReference>
<dbReference type="GO" id="GO:0005524">
    <property type="term" value="F:ATP binding"/>
    <property type="evidence" value="ECO:0007669"/>
    <property type="project" value="UniProtKB-KW"/>
</dbReference>
<feature type="transmembrane region" description="Helical" evidence="10">
    <location>
        <begin position="21"/>
        <end position="48"/>
    </location>
</feature>
<dbReference type="InterPro" id="IPR036640">
    <property type="entry name" value="ABC1_TM_sf"/>
</dbReference>
<feature type="transmembrane region" description="Helical" evidence="10">
    <location>
        <begin position="157"/>
        <end position="174"/>
    </location>
</feature>
<evidence type="ECO:0000256" key="7">
    <source>
        <dbReference type="ARBA" id="ARBA00022989"/>
    </source>
</evidence>
<evidence type="ECO:0000256" key="1">
    <source>
        <dbReference type="ARBA" id="ARBA00004651"/>
    </source>
</evidence>
<keyword evidence="6 13" id="KW-0067">ATP-binding</keyword>
<dbReference type="InterPro" id="IPR039421">
    <property type="entry name" value="Type_1_exporter"/>
</dbReference>
<dbReference type="SMART" id="SM00382">
    <property type="entry name" value="AAA"/>
    <property type="match status" value="1"/>
</dbReference>
<gene>
    <name evidence="13" type="ORF">ACFO0N_14785</name>
</gene>
<dbReference type="Gene3D" id="3.40.50.300">
    <property type="entry name" value="P-loop containing nucleotide triphosphate hydrolases"/>
    <property type="match status" value="1"/>
</dbReference>
<dbReference type="PROSITE" id="PS00211">
    <property type="entry name" value="ABC_TRANSPORTER_1"/>
    <property type="match status" value="1"/>
</dbReference>
<feature type="region of interest" description="Disordered" evidence="9">
    <location>
        <begin position="606"/>
        <end position="627"/>
    </location>
</feature>
<dbReference type="AlphaFoldDB" id="A0ABD5PFC1"/>
<dbReference type="PANTHER" id="PTHR24221:SF654">
    <property type="entry name" value="ATP-BINDING CASSETTE SUB-FAMILY B MEMBER 6"/>
    <property type="match status" value="1"/>
</dbReference>
<sequence length="627" mass="66684">MQESTSSVRYLVRRFVARRSGAFLGGLVLLLLGLTLQRVPAFVVGVALDALLLDARPFALPLLPADLTPETTGGRTALLLAVLAVAVVGESAAKWYGGLRYAEASLRALHEIRVAAVDAALSLSTAFHDGSEDADVLGTLVDDASNLRALFVGTRDGVRYGGEIVTAFAFMLLLHHELALLLAALPALIAATGRVYARLLEPRYDAVRGSVGAVNVRLAGAVGGIRTVKAFTREATERERVAAASADYRDAKWSALRLRAVYNRVSWPLAAVGIWGLFALGSYWILAGPPLWFSEPLTPGTLLTFILFSFAVLDPTRRLAVDVIDRYESAAASSRRVVSLLRSDQRIDERPDAPDLAVEAGAVEYDGVSFAYSGADTPAIDDVSLSVDGGAFVGVVGPTGAGKSTLLKLLFRLYDPDAGTVRIDGRDVSAVTLSSLRRGVGYVSQDPFLFPGTVAENVAYAEADPDREAVVDAARLAGADEFVRTLPDGYDTEVGERGASLSGGQRQRLALARALFVDPPILVLDEATSHVDNETGAEIRRCLRAMAGDRTVFAVAHRLSTVRDADRILVVEDGRLVEDGCHEDLVATGGTYARLWRTQIGAVTAADGGGGEKTAPRDTDDAREAGR</sequence>
<dbReference type="Pfam" id="PF00005">
    <property type="entry name" value="ABC_tran"/>
    <property type="match status" value="1"/>
</dbReference>
<accession>A0ABD5PFC1</accession>
<evidence type="ECO:0000256" key="5">
    <source>
        <dbReference type="ARBA" id="ARBA00022741"/>
    </source>
</evidence>
<evidence type="ECO:0000256" key="10">
    <source>
        <dbReference type="SAM" id="Phobius"/>
    </source>
</evidence>
<feature type="transmembrane region" description="Helical" evidence="10">
    <location>
        <begin position="265"/>
        <end position="285"/>
    </location>
</feature>
<dbReference type="PROSITE" id="PS50929">
    <property type="entry name" value="ABC_TM1F"/>
    <property type="match status" value="1"/>
</dbReference>
<evidence type="ECO:0000256" key="4">
    <source>
        <dbReference type="ARBA" id="ARBA00022692"/>
    </source>
</evidence>
<organism evidence="13 14">
    <name type="scientific">Halobium salinum</name>
    <dbReference type="NCBI Taxonomy" id="1364940"/>
    <lineage>
        <taxon>Archaea</taxon>
        <taxon>Methanobacteriati</taxon>
        <taxon>Methanobacteriota</taxon>
        <taxon>Stenosarchaea group</taxon>
        <taxon>Halobacteria</taxon>
        <taxon>Halobacteriales</taxon>
        <taxon>Haloferacaceae</taxon>
        <taxon>Halobium</taxon>
    </lineage>
</organism>
<comment type="subcellular location">
    <subcellularLocation>
        <location evidence="1">Cell membrane</location>
        <topology evidence="1">Multi-pass membrane protein</topology>
    </subcellularLocation>
</comment>
<evidence type="ECO:0000256" key="8">
    <source>
        <dbReference type="ARBA" id="ARBA00023136"/>
    </source>
</evidence>
<keyword evidence="7 10" id="KW-1133">Transmembrane helix</keyword>
<dbReference type="GO" id="GO:0005886">
    <property type="term" value="C:plasma membrane"/>
    <property type="evidence" value="ECO:0007669"/>
    <property type="project" value="UniProtKB-SubCell"/>
</dbReference>
<keyword evidence="8 10" id="KW-0472">Membrane</keyword>
<feature type="transmembrane region" description="Helical" evidence="10">
    <location>
        <begin position="180"/>
        <end position="197"/>
    </location>
</feature>
<keyword evidence="3" id="KW-1003">Cell membrane</keyword>
<dbReference type="SUPFAM" id="SSF52540">
    <property type="entry name" value="P-loop containing nucleoside triphosphate hydrolases"/>
    <property type="match status" value="1"/>
</dbReference>
<evidence type="ECO:0000259" key="11">
    <source>
        <dbReference type="PROSITE" id="PS50893"/>
    </source>
</evidence>
<dbReference type="Pfam" id="PF00664">
    <property type="entry name" value="ABC_membrane"/>
    <property type="match status" value="1"/>
</dbReference>
<comment type="caution">
    <text evidence="13">The sequence shown here is derived from an EMBL/GenBank/DDBJ whole genome shotgun (WGS) entry which is preliminary data.</text>
</comment>
<evidence type="ECO:0000313" key="13">
    <source>
        <dbReference type="EMBL" id="MFC4359209.1"/>
    </source>
</evidence>
<keyword evidence="14" id="KW-1185">Reference proteome</keyword>
<feature type="transmembrane region" description="Helical" evidence="10">
    <location>
        <begin position="297"/>
        <end position="313"/>
    </location>
</feature>
<name>A0ABD5PFC1_9EURY</name>
<dbReference type="InterPro" id="IPR011527">
    <property type="entry name" value="ABC1_TM_dom"/>
</dbReference>
<evidence type="ECO:0000259" key="12">
    <source>
        <dbReference type="PROSITE" id="PS50929"/>
    </source>
</evidence>
<feature type="domain" description="ABC transporter" evidence="11">
    <location>
        <begin position="363"/>
        <end position="598"/>
    </location>
</feature>
<keyword evidence="5" id="KW-0547">Nucleotide-binding</keyword>
<evidence type="ECO:0000256" key="2">
    <source>
        <dbReference type="ARBA" id="ARBA00022448"/>
    </source>
</evidence>
<dbReference type="PANTHER" id="PTHR24221">
    <property type="entry name" value="ATP-BINDING CASSETTE SUB-FAMILY B"/>
    <property type="match status" value="1"/>
</dbReference>
<reference evidence="13 14" key="1">
    <citation type="journal article" date="2019" name="Int. J. Syst. Evol. Microbiol.">
        <title>The Global Catalogue of Microorganisms (GCM) 10K type strain sequencing project: providing services to taxonomists for standard genome sequencing and annotation.</title>
        <authorList>
            <consortium name="The Broad Institute Genomics Platform"/>
            <consortium name="The Broad Institute Genome Sequencing Center for Infectious Disease"/>
            <person name="Wu L."/>
            <person name="Ma J."/>
        </authorList>
    </citation>
    <scope>NUCLEOTIDE SEQUENCE [LARGE SCALE GENOMIC DNA]</scope>
    <source>
        <strain evidence="13 14">CGMCC 1.12553</strain>
    </source>
</reference>
<feature type="domain" description="ABC transmembrane type-1" evidence="12">
    <location>
        <begin position="24"/>
        <end position="320"/>
    </location>
</feature>
<evidence type="ECO:0000256" key="3">
    <source>
        <dbReference type="ARBA" id="ARBA00022475"/>
    </source>
</evidence>
<keyword evidence="2" id="KW-0813">Transport</keyword>
<dbReference type="InterPro" id="IPR017871">
    <property type="entry name" value="ABC_transporter-like_CS"/>
</dbReference>
<dbReference type="RefSeq" id="WP_267622911.1">
    <property type="nucleotide sequence ID" value="NZ_JAODIW010000006.1"/>
</dbReference>
<dbReference type="InterPro" id="IPR027417">
    <property type="entry name" value="P-loop_NTPase"/>
</dbReference>
<dbReference type="GO" id="GO:0055085">
    <property type="term" value="P:transmembrane transport"/>
    <property type="evidence" value="ECO:0007669"/>
    <property type="project" value="UniProtKB-ARBA"/>
</dbReference>
<dbReference type="SUPFAM" id="SSF90123">
    <property type="entry name" value="ABC transporter transmembrane region"/>
    <property type="match status" value="1"/>
</dbReference>
<evidence type="ECO:0000256" key="6">
    <source>
        <dbReference type="ARBA" id="ARBA00022840"/>
    </source>
</evidence>
<dbReference type="PROSITE" id="PS50893">
    <property type="entry name" value="ABC_TRANSPORTER_2"/>
    <property type="match status" value="1"/>
</dbReference>
<dbReference type="EMBL" id="JBHSDS010000008">
    <property type="protein sequence ID" value="MFC4359209.1"/>
    <property type="molecule type" value="Genomic_DNA"/>
</dbReference>
<dbReference type="FunFam" id="3.40.50.300:FF:000221">
    <property type="entry name" value="Multidrug ABC transporter ATP-binding protein"/>
    <property type="match status" value="1"/>
</dbReference>
<dbReference type="InterPro" id="IPR003593">
    <property type="entry name" value="AAA+_ATPase"/>
</dbReference>
<evidence type="ECO:0000313" key="14">
    <source>
        <dbReference type="Proteomes" id="UP001595921"/>
    </source>
</evidence>
<dbReference type="InterPro" id="IPR003439">
    <property type="entry name" value="ABC_transporter-like_ATP-bd"/>
</dbReference>
<feature type="compositionally biased region" description="Basic and acidic residues" evidence="9">
    <location>
        <begin position="614"/>
        <end position="627"/>
    </location>
</feature>